<keyword evidence="1" id="KW-1133">Transmembrane helix</keyword>
<evidence type="ECO:0000256" key="1">
    <source>
        <dbReference type="SAM" id="Phobius"/>
    </source>
</evidence>
<feature type="transmembrane region" description="Helical" evidence="1">
    <location>
        <begin position="34"/>
        <end position="56"/>
    </location>
</feature>
<keyword evidence="3" id="KW-1185">Reference proteome</keyword>
<name>A0A1W2G5W0_REIFA</name>
<dbReference type="Proteomes" id="UP000192472">
    <property type="component" value="Unassembled WGS sequence"/>
</dbReference>
<dbReference type="EMBL" id="FWYF01000001">
    <property type="protein sequence ID" value="SMD31758.1"/>
    <property type="molecule type" value="Genomic_DNA"/>
</dbReference>
<organism evidence="2 3">
    <name type="scientific">Reichenbachiella faecimaris</name>
    <dbReference type="NCBI Taxonomy" id="692418"/>
    <lineage>
        <taxon>Bacteria</taxon>
        <taxon>Pseudomonadati</taxon>
        <taxon>Bacteroidota</taxon>
        <taxon>Cytophagia</taxon>
        <taxon>Cytophagales</taxon>
        <taxon>Reichenbachiellaceae</taxon>
        <taxon>Reichenbachiella</taxon>
    </lineage>
</organism>
<dbReference type="AlphaFoldDB" id="A0A1W2G5W0"/>
<keyword evidence="1" id="KW-0472">Membrane</keyword>
<reference evidence="2 3" key="1">
    <citation type="submission" date="2017-04" db="EMBL/GenBank/DDBJ databases">
        <authorList>
            <person name="Afonso C.L."/>
            <person name="Miller P.J."/>
            <person name="Scott M.A."/>
            <person name="Spackman E."/>
            <person name="Goraichik I."/>
            <person name="Dimitrov K.M."/>
            <person name="Suarez D.L."/>
            <person name="Swayne D.E."/>
        </authorList>
    </citation>
    <scope>NUCLEOTIDE SEQUENCE [LARGE SCALE GENOMIC DNA]</scope>
    <source>
        <strain evidence="2 3">DSM 26133</strain>
    </source>
</reference>
<evidence type="ECO:0000313" key="2">
    <source>
        <dbReference type="EMBL" id="SMD31758.1"/>
    </source>
</evidence>
<sequence length="61" mass="6928">MKDKFKSSSSSGSCFYFLGFFGAAYYFISTAAGFWLGVGGFFKAVVWPVFFVYEAFRFLEI</sequence>
<dbReference type="RefSeq" id="WP_084370458.1">
    <property type="nucleotide sequence ID" value="NZ_FWYF01000001.1"/>
</dbReference>
<proteinExistence type="predicted"/>
<dbReference type="STRING" id="692418.SAMN04488029_0095"/>
<gene>
    <name evidence="2" type="ORF">SAMN04488029_0095</name>
</gene>
<accession>A0A1W2G5W0</accession>
<feature type="transmembrane region" description="Helical" evidence="1">
    <location>
        <begin position="12"/>
        <end position="28"/>
    </location>
</feature>
<dbReference type="OrthoDB" id="679779at2"/>
<protein>
    <submittedName>
        <fullName evidence="2">Uncharacterized protein</fullName>
    </submittedName>
</protein>
<keyword evidence="1" id="KW-0812">Transmembrane</keyword>
<evidence type="ECO:0000313" key="3">
    <source>
        <dbReference type="Proteomes" id="UP000192472"/>
    </source>
</evidence>